<gene>
    <name evidence="1" type="ORF">AGLY_002409</name>
</gene>
<dbReference type="Proteomes" id="UP000475862">
    <property type="component" value="Unassembled WGS sequence"/>
</dbReference>
<dbReference type="EMBL" id="VYZN01000008">
    <property type="protein sequence ID" value="KAE9543609.1"/>
    <property type="molecule type" value="Genomic_DNA"/>
</dbReference>
<name>A0A6G0U4R0_APHGL</name>
<dbReference type="AlphaFoldDB" id="A0A6G0U4R0"/>
<sequence length="297" mass="34402">MLEDNGMCQYNEPSLSRFKVLTKKTLYSNMAHKASYCLYLLSCLQNKIGKRNLNGWINRCIIMPFTTLYKNIDFEEVAFTSFYLLTIDKISLNQIKKIKLHNIKLEKLSFVFLRNMRQNQTMRLNLQKRSSLLKVLISSKYSPLLNVENRNIFTALKGPRVFMGIGRGNYRAGVASEKRLASHQMYDKMRAAKVYVASRMRLARRVLATPAIDEIRWICKIGNDFIQIKAVGTFNNRAAYELSPSLTFYDELSPSRTYVHTVVDIYYNTPINHRALGHNVTLPTCTFGDGHMWRTNL</sequence>
<evidence type="ECO:0000313" key="1">
    <source>
        <dbReference type="EMBL" id="KAE9543609.1"/>
    </source>
</evidence>
<comment type="caution">
    <text evidence="1">The sequence shown here is derived from an EMBL/GenBank/DDBJ whole genome shotgun (WGS) entry which is preliminary data.</text>
</comment>
<protein>
    <submittedName>
        <fullName evidence="1">Uncharacterized protein</fullName>
    </submittedName>
</protein>
<keyword evidence="2" id="KW-1185">Reference proteome</keyword>
<reference evidence="1 2" key="1">
    <citation type="submission" date="2019-08" db="EMBL/GenBank/DDBJ databases">
        <title>The genome of the soybean aphid Biotype 1, its phylome, world population structure and adaptation to the North American continent.</title>
        <authorList>
            <person name="Giordano R."/>
            <person name="Donthu R.K."/>
            <person name="Hernandez A.G."/>
            <person name="Wright C.L."/>
            <person name="Zimin A.V."/>
        </authorList>
    </citation>
    <scope>NUCLEOTIDE SEQUENCE [LARGE SCALE GENOMIC DNA]</scope>
    <source>
        <tissue evidence="1">Whole aphids</tissue>
    </source>
</reference>
<accession>A0A6G0U4R0</accession>
<organism evidence="1 2">
    <name type="scientific">Aphis glycines</name>
    <name type="common">Soybean aphid</name>
    <dbReference type="NCBI Taxonomy" id="307491"/>
    <lineage>
        <taxon>Eukaryota</taxon>
        <taxon>Metazoa</taxon>
        <taxon>Ecdysozoa</taxon>
        <taxon>Arthropoda</taxon>
        <taxon>Hexapoda</taxon>
        <taxon>Insecta</taxon>
        <taxon>Pterygota</taxon>
        <taxon>Neoptera</taxon>
        <taxon>Paraneoptera</taxon>
        <taxon>Hemiptera</taxon>
        <taxon>Sternorrhyncha</taxon>
        <taxon>Aphidomorpha</taxon>
        <taxon>Aphidoidea</taxon>
        <taxon>Aphididae</taxon>
        <taxon>Aphidini</taxon>
        <taxon>Aphis</taxon>
        <taxon>Aphis</taxon>
    </lineage>
</organism>
<evidence type="ECO:0000313" key="2">
    <source>
        <dbReference type="Proteomes" id="UP000475862"/>
    </source>
</evidence>
<proteinExistence type="predicted"/>